<organism evidence="2 3">
    <name type="scientific">Ruminiclostridium cellobioparum subsp. termitidis CT1112</name>
    <dbReference type="NCBI Taxonomy" id="1195236"/>
    <lineage>
        <taxon>Bacteria</taxon>
        <taxon>Bacillati</taxon>
        <taxon>Bacillota</taxon>
        <taxon>Clostridia</taxon>
        <taxon>Eubacteriales</taxon>
        <taxon>Oscillospiraceae</taxon>
        <taxon>Ruminiclostridium</taxon>
    </lineage>
</organism>
<evidence type="ECO:0000313" key="2">
    <source>
        <dbReference type="EMBL" id="EMS69767.1"/>
    </source>
</evidence>
<dbReference type="SUPFAM" id="SSF47598">
    <property type="entry name" value="Ribbon-helix-helix"/>
    <property type="match status" value="1"/>
</dbReference>
<accession>S0FG20</accession>
<gene>
    <name evidence="2" type="ORF">CTER_4570</name>
</gene>
<feature type="region of interest" description="Disordered" evidence="1">
    <location>
        <begin position="45"/>
        <end position="65"/>
    </location>
</feature>
<proteinExistence type="predicted"/>
<dbReference type="eggNOG" id="COG4877">
    <property type="taxonomic scope" value="Bacteria"/>
</dbReference>
<keyword evidence="3" id="KW-1185">Reference proteome</keyword>
<dbReference type="InterPro" id="IPR010985">
    <property type="entry name" value="Ribbon_hlx_hlx"/>
</dbReference>
<dbReference type="GO" id="GO:0006355">
    <property type="term" value="P:regulation of DNA-templated transcription"/>
    <property type="evidence" value="ECO:0007669"/>
    <property type="project" value="InterPro"/>
</dbReference>
<evidence type="ECO:0000256" key="1">
    <source>
        <dbReference type="SAM" id="MobiDB-lite"/>
    </source>
</evidence>
<dbReference type="RefSeq" id="WP_004630124.1">
    <property type="nucleotide sequence ID" value="NZ_AORV01000065.1"/>
</dbReference>
<protein>
    <submittedName>
        <fullName evidence="2">Uncharacterized protein</fullName>
    </submittedName>
</protein>
<name>S0FG20_RUMCE</name>
<comment type="caution">
    <text evidence="2">The sequence shown here is derived from an EMBL/GenBank/DDBJ whole genome shotgun (WGS) entry which is preliminary data.</text>
</comment>
<dbReference type="Proteomes" id="UP000014155">
    <property type="component" value="Unassembled WGS sequence"/>
</dbReference>
<dbReference type="Gene3D" id="1.10.1220.10">
    <property type="entry name" value="Met repressor-like"/>
    <property type="match status" value="1"/>
</dbReference>
<dbReference type="AlphaFoldDB" id="S0FG20"/>
<sequence>MAEKKSILLRLSPKMWEEISKWADDEFRSVNGQIEYLISEALRKRNKKLPGEETDESSPDGNTDS</sequence>
<dbReference type="STRING" id="1195236.CTER_4570"/>
<dbReference type="EMBL" id="AORV01000065">
    <property type="protein sequence ID" value="EMS69767.1"/>
    <property type="molecule type" value="Genomic_DNA"/>
</dbReference>
<dbReference type="InterPro" id="IPR013321">
    <property type="entry name" value="Arc_rbn_hlx_hlx"/>
</dbReference>
<dbReference type="PATRIC" id="fig|1195236.3.peg.4752"/>
<reference evidence="2 3" key="1">
    <citation type="journal article" date="2013" name="Genome Announc.">
        <title>Draft Genome Sequence of the Cellulolytic, Mesophilic, Anaerobic Bacterium Clostridium termitidis Strain CT1112 (DSM 5398).</title>
        <authorList>
            <person name="Lal S."/>
            <person name="Ramachandran U."/>
            <person name="Zhang X."/>
            <person name="Munir R."/>
            <person name="Sparling R."/>
            <person name="Levin D.B."/>
        </authorList>
    </citation>
    <scope>NUCLEOTIDE SEQUENCE [LARGE SCALE GENOMIC DNA]</scope>
    <source>
        <strain evidence="2 3">CT1112</strain>
    </source>
</reference>
<evidence type="ECO:0000313" key="3">
    <source>
        <dbReference type="Proteomes" id="UP000014155"/>
    </source>
</evidence>